<evidence type="ECO:0000313" key="1">
    <source>
        <dbReference type="EMBL" id="MFK4750851.1"/>
    </source>
</evidence>
<dbReference type="EMBL" id="JBBKTX010000001">
    <property type="protein sequence ID" value="MFK4750851.1"/>
    <property type="molecule type" value="Genomic_DNA"/>
</dbReference>
<evidence type="ECO:0000313" key="2">
    <source>
        <dbReference type="Proteomes" id="UP001620597"/>
    </source>
</evidence>
<dbReference type="InterPro" id="IPR007487">
    <property type="entry name" value="ABC_transpt-TYRBP-like"/>
</dbReference>
<reference evidence="1 2" key="1">
    <citation type="submission" date="2024-03" db="EMBL/GenBank/DDBJ databases">
        <title>High-quality draft genome sequence of Oceanobacter sp. wDCs-4.</title>
        <authorList>
            <person name="Dong C."/>
        </authorList>
    </citation>
    <scope>NUCLEOTIDE SEQUENCE [LARGE SCALE GENOMIC DNA]</scope>
    <source>
        <strain evidence="2">wDCs-4</strain>
    </source>
</reference>
<accession>A0ABW8ND24</accession>
<dbReference type="PANTHER" id="PTHR35271:SF1">
    <property type="entry name" value="ABC TRANSPORTER, SUBSTRATE-BINDING LIPOPROTEIN"/>
    <property type="match status" value="1"/>
</dbReference>
<name>A0ABW8ND24_9GAMM</name>
<dbReference type="Gene3D" id="3.40.50.2300">
    <property type="match status" value="1"/>
</dbReference>
<dbReference type="RefSeq" id="WP_369857063.1">
    <property type="nucleotide sequence ID" value="NZ_JBBKTX010000001.1"/>
</dbReference>
<organism evidence="1 2">
    <name type="scientific">Oceanobacter antarcticus</name>
    <dbReference type="NCBI Taxonomy" id="3133425"/>
    <lineage>
        <taxon>Bacteria</taxon>
        <taxon>Pseudomonadati</taxon>
        <taxon>Pseudomonadota</taxon>
        <taxon>Gammaproteobacteria</taxon>
        <taxon>Oceanospirillales</taxon>
        <taxon>Oceanospirillaceae</taxon>
        <taxon>Oceanobacter</taxon>
    </lineage>
</organism>
<keyword evidence="2" id="KW-1185">Reference proteome</keyword>
<gene>
    <name evidence="1" type="ORF">WG929_00375</name>
</gene>
<dbReference type="PANTHER" id="PTHR35271">
    <property type="entry name" value="ABC TRANSPORTER, SUBSTRATE-BINDING LIPOPROTEIN-RELATED"/>
    <property type="match status" value="1"/>
</dbReference>
<comment type="caution">
    <text evidence="1">The sequence shown here is derived from an EMBL/GenBank/DDBJ whole genome shotgun (WGS) entry which is preliminary data.</text>
</comment>
<sequence length="300" mass="32825">MDAWLFKQWFKLLVFPLLVGLSGTASALELLFITHKTMDSVNELAAQTAAGSGASSTVRVLSDGHLDSAIASADVVVLVGPVAVREAASLALPIALPVLATLVTREDIFRADHLSSAVYLEPPLMRQVSLAHEILGRQTPLGLLASSPERLLTLCCNESALRKMGVTPYFISDYPGMNRALVDLLQDNQALVGIYDPELFSAANIKNILITAYRQNRPLIGPSSAYIRAGALATTYSDLDDVASRLVDIIRQGSKSGSWPEPDYNPYFKVRYNEQVARSLNLVLPDENDMVTRLKDRERR</sequence>
<dbReference type="Proteomes" id="UP001620597">
    <property type="component" value="Unassembled WGS sequence"/>
</dbReference>
<evidence type="ECO:0008006" key="3">
    <source>
        <dbReference type="Google" id="ProtNLM"/>
    </source>
</evidence>
<proteinExistence type="predicted"/>
<protein>
    <recommendedName>
        <fullName evidence="3">ABC transporter substrate-binding protein</fullName>
    </recommendedName>
</protein>